<name>A0AC61TCR4_9BACI</name>
<organism evidence="1 2">
    <name type="scientific">Bacillus dicomae</name>
    <dbReference type="NCBI Taxonomy" id="3088378"/>
    <lineage>
        <taxon>Bacteria</taxon>
        <taxon>Bacillati</taxon>
        <taxon>Bacillota</taxon>
        <taxon>Bacilli</taxon>
        <taxon>Bacillales</taxon>
        <taxon>Bacillaceae</taxon>
        <taxon>Bacillus</taxon>
        <taxon>Bacillus cereus group</taxon>
    </lineage>
</organism>
<protein>
    <submittedName>
        <fullName evidence="1">Linear amide C-N hydrolase</fullName>
    </submittedName>
</protein>
<sequence length="96" mass="11087">MTSTSKLCNDLKEEGISAVVHILSNCEVPKGEVITEEGILDNTIYTTTMCIESGTYYYHIYDCRQITSIHLFDENLDSEEIKTYPFLCKQKIFYEN</sequence>
<evidence type="ECO:0000313" key="2">
    <source>
        <dbReference type="Proteomes" id="UP000317636"/>
    </source>
</evidence>
<gene>
    <name evidence="1" type="ORF">FJ659_08510</name>
</gene>
<evidence type="ECO:0000313" key="1">
    <source>
        <dbReference type="EMBL" id="TPV47254.1"/>
    </source>
</evidence>
<proteinExistence type="predicted"/>
<comment type="caution">
    <text evidence="1">The sequence shown here is derived from an EMBL/GenBank/DDBJ whole genome shotgun (WGS) entry which is preliminary data.</text>
</comment>
<dbReference type="EMBL" id="VHIV01000001">
    <property type="protein sequence ID" value="TPV47254.1"/>
    <property type="molecule type" value="Genomic_DNA"/>
</dbReference>
<reference evidence="1" key="1">
    <citation type="submission" date="2019-06" db="EMBL/GenBank/DDBJ databases">
        <title>Draft genome sequence of Bacillus sp. strain MHSD28.</title>
        <authorList>
            <person name="Makuwa S.C."/>
            <person name="Serepa-Dlamini M.H."/>
        </authorList>
    </citation>
    <scope>NUCLEOTIDE SEQUENCE</scope>
    <source>
        <strain evidence="1">MHSD28</strain>
    </source>
</reference>
<keyword evidence="1" id="KW-0378">Hydrolase</keyword>
<keyword evidence="2" id="KW-1185">Reference proteome</keyword>
<dbReference type="Proteomes" id="UP000317636">
    <property type="component" value="Unassembled WGS sequence"/>
</dbReference>
<accession>A0AC61TCR4</accession>